<feature type="coiled-coil region" evidence="1">
    <location>
        <begin position="86"/>
        <end position="113"/>
    </location>
</feature>
<sequence length="689" mass="80252">MFGLCRVDIASYLAGLESRLERLRSDKEAYHVKCEHLQQELQQIRVDLDIIRDKIAEEEKATALFANKVLVSVNTNVVHEDAAESIAYYRGEMAELEELKGHLEAEIRELGEQEPVVRLVLIVKVMLVALTSAWHRMLHSKDLCYDRIHAAWVIRNHQLWNASAKIIAGLYHIRQAKLERYSLRQTHAARRILRLYRDVQAQITAKQSLQWRRVKRRAKDIANRKLCVLMQLTWSSWLWYVKKESQRRKLIAEREAAGLMRWQNGMAQWFLLAYRKRVLLRDRLEQIIMKKLDSEVLKHIRAAITVDDDDFSICSAQNISSSFLLLVRNDIWAWQVPDKHLYFLAQQYNLPLDVLPLKQIHSWLGDEAPNFVDLYAPLPTQTLVVLKQLSHYFSLYSRVKMQVRSVCEIYEAHMVTREYLAVMYTSNIVRLTPATSFSSEQRKRAIQLLQQKDRAEYVLTMKIDSNTQANQEVLRPKVLEVSRQCECCGHHQYEDNTIARDLRLVSQDASSKSTALDEVACYAVALRTMWANRNERCDFIVLHAFLHALAPVDHCNRELHSIDVLWKLAISSAYQPIAKLYEYFSISSLNELLNASREEMKSWTTSCCPQGVYTQLDRFISVLKDEWIQLNARLEIEAQLSATVFSRKIVNSKAKNFSAKAIRKRIMMKRHDQSNGRLEPLRTTSAIQQ</sequence>
<dbReference type="OrthoDB" id="126660at2759"/>
<protein>
    <submittedName>
        <fullName evidence="2">Unnamed protein product</fullName>
    </submittedName>
</protein>
<dbReference type="EMBL" id="BSXW01000411">
    <property type="protein sequence ID" value="GMF21515.1"/>
    <property type="molecule type" value="Genomic_DNA"/>
</dbReference>
<evidence type="ECO:0000313" key="2">
    <source>
        <dbReference type="EMBL" id="GMF21515.1"/>
    </source>
</evidence>
<accession>A0A9W6WXM5</accession>
<gene>
    <name evidence="2" type="ORF">Plil01_000849600</name>
</gene>
<evidence type="ECO:0000256" key="1">
    <source>
        <dbReference type="SAM" id="Coils"/>
    </source>
</evidence>
<organism evidence="2 3">
    <name type="scientific">Phytophthora lilii</name>
    <dbReference type="NCBI Taxonomy" id="2077276"/>
    <lineage>
        <taxon>Eukaryota</taxon>
        <taxon>Sar</taxon>
        <taxon>Stramenopiles</taxon>
        <taxon>Oomycota</taxon>
        <taxon>Peronosporomycetes</taxon>
        <taxon>Peronosporales</taxon>
        <taxon>Peronosporaceae</taxon>
        <taxon>Phytophthora</taxon>
    </lineage>
</organism>
<comment type="caution">
    <text evidence="2">The sequence shown here is derived from an EMBL/GenBank/DDBJ whole genome shotgun (WGS) entry which is preliminary data.</text>
</comment>
<keyword evidence="1" id="KW-0175">Coiled coil</keyword>
<reference evidence="2" key="1">
    <citation type="submission" date="2023-04" db="EMBL/GenBank/DDBJ databases">
        <title>Phytophthora lilii NBRC 32176.</title>
        <authorList>
            <person name="Ichikawa N."/>
            <person name="Sato H."/>
            <person name="Tonouchi N."/>
        </authorList>
    </citation>
    <scope>NUCLEOTIDE SEQUENCE</scope>
    <source>
        <strain evidence="2">NBRC 32176</strain>
    </source>
</reference>
<feature type="coiled-coil region" evidence="1">
    <location>
        <begin position="13"/>
        <end position="61"/>
    </location>
</feature>
<proteinExistence type="predicted"/>
<evidence type="ECO:0000313" key="3">
    <source>
        <dbReference type="Proteomes" id="UP001165083"/>
    </source>
</evidence>
<dbReference type="Proteomes" id="UP001165083">
    <property type="component" value="Unassembled WGS sequence"/>
</dbReference>
<keyword evidence="3" id="KW-1185">Reference proteome</keyword>
<name>A0A9W6WXM5_9STRA</name>
<dbReference type="AlphaFoldDB" id="A0A9W6WXM5"/>
<dbReference type="SUPFAM" id="SSF46579">
    <property type="entry name" value="Prefoldin"/>
    <property type="match status" value="1"/>
</dbReference>